<sequence length="89" mass="9783">MLAAPVVVERQENASASVKGRRNDSRQSRLPGSRVLWWIVAVGMGDEGMEWVQVGGVTRTQGSESVWHRMANLGRHAWGVENQSRAASP</sequence>
<dbReference type="Proteomes" id="UP000295703">
    <property type="component" value="Unassembled WGS sequence"/>
</dbReference>
<evidence type="ECO:0000313" key="1">
    <source>
        <dbReference type="EMBL" id="TDZ67280.1"/>
    </source>
</evidence>
<dbReference type="EMBL" id="RYZW01000018">
    <property type="protein sequence ID" value="TDZ67280.1"/>
    <property type="molecule type" value="Genomic_DNA"/>
</dbReference>
<comment type="caution">
    <text evidence="1">The sequence shown here is derived from an EMBL/GenBank/DDBJ whole genome shotgun (WGS) entry which is preliminary data.</text>
</comment>
<keyword evidence="2" id="KW-1185">Reference proteome</keyword>
<name>A0A4R8RSX7_COLTR</name>
<gene>
    <name evidence="1" type="ORF">CTRI78_v003078</name>
</gene>
<accession>A0A4R8RSX7</accession>
<protein>
    <submittedName>
        <fullName evidence="1">Uncharacterized protein</fullName>
    </submittedName>
</protein>
<dbReference type="AlphaFoldDB" id="A0A4R8RSX7"/>
<reference evidence="1 2" key="1">
    <citation type="submission" date="2018-12" db="EMBL/GenBank/DDBJ databases">
        <title>Genome sequence and assembly of Colletotrichum trifolii.</title>
        <authorList>
            <person name="Gan P."/>
            <person name="Shirasu K."/>
        </authorList>
    </citation>
    <scope>NUCLEOTIDE SEQUENCE [LARGE SCALE GENOMIC DNA]</scope>
    <source>
        <strain evidence="1 2">543-2</strain>
    </source>
</reference>
<evidence type="ECO:0000313" key="2">
    <source>
        <dbReference type="Proteomes" id="UP000295703"/>
    </source>
</evidence>
<organism evidence="1 2">
    <name type="scientific">Colletotrichum trifolii</name>
    <dbReference type="NCBI Taxonomy" id="5466"/>
    <lineage>
        <taxon>Eukaryota</taxon>
        <taxon>Fungi</taxon>
        <taxon>Dikarya</taxon>
        <taxon>Ascomycota</taxon>
        <taxon>Pezizomycotina</taxon>
        <taxon>Sordariomycetes</taxon>
        <taxon>Hypocreomycetidae</taxon>
        <taxon>Glomerellales</taxon>
        <taxon>Glomerellaceae</taxon>
        <taxon>Colletotrichum</taxon>
        <taxon>Colletotrichum orbiculare species complex</taxon>
    </lineage>
</organism>
<proteinExistence type="predicted"/>